<dbReference type="PROSITE" id="PS00356">
    <property type="entry name" value="HTH_LACI_1"/>
    <property type="match status" value="1"/>
</dbReference>
<dbReference type="RefSeq" id="WP_141150439.1">
    <property type="nucleotide sequence ID" value="NZ_VHLG01000013.1"/>
</dbReference>
<dbReference type="Proteomes" id="UP000318801">
    <property type="component" value="Unassembled WGS sequence"/>
</dbReference>
<dbReference type="PROSITE" id="PS50932">
    <property type="entry name" value="HTH_LACI_2"/>
    <property type="match status" value="1"/>
</dbReference>
<accession>A0A506U519</accession>
<dbReference type="SMART" id="SM00354">
    <property type="entry name" value="HTH_LACI"/>
    <property type="match status" value="1"/>
</dbReference>
<dbReference type="Gene3D" id="3.40.50.2300">
    <property type="match status" value="2"/>
</dbReference>
<keyword evidence="3" id="KW-0804">Transcription</keyword>
<proteinExistence type="predicted"/>
<dbReference type="InterPro" id="IPR046335">
    <property type="entry name" value="LacI/GalR-like_sensor"/>
</dbReference>
<comment type="caution">
    <text evidence="5">The sequence shown here is derived from an EMBL/GenBank/DDBJ whole genome shotgun (WGS) entry which is preliminary data.</text>
</comment>
<gene>
    <name evidence="5" type="ORF">FJU08_18060</name>
</gene>
<name>A0A506U519_9HYPH</name>
<keyword evidence="1" id="KW-0805">Transcription regulation</keyword>
<evidence type="ECO:0000313" key="6">
    <source>
        <dbReference type="Proteomes" id="UP000318801"/>
    </source>
</evidence>
<dbReference type="SUPFAM" id="SSF47413">
    <property type="entry name" value="lambda repressor-like DNA-binding domains"/>
    <property type="match status" value="1"/>
</dbReference>
<evidence type="ECO:0000313" key="5">
    <source>
        <dbReference type="EMBL" id="TPW28281.1"/>
    </source>
</evidence>
<dbReference type="EMBL" id="VHLG01000013">
    <property type="protein sequence ID" value="TPW28281.1"/>
    <property type="molecule type" value="Genomic_DNA"/>
</dbReference>
<evidence type="ECO:0000259" key="4">
    <source>
        <dbReference type="PROSITE" id="PS50932"/>
    </source>
</evidence>
<dbReference type="InterPro" id="IPR000843">
    <property type="entry name" value="HTH_LacI"/>
</dbReference>
<dbReference type="GO" id="GO:0000976">
    <property type="term" value="F:transcription cis-regulatory region binding"/>
    <property type="evidence" value="ECO:0007669"/>
    <property type="project" value="TreeGrafter"/>
</dbReference>
<organism evidence="5 6">
    <name type="scientific">Martelella alba</name>
    <dbReference type="NCBI Taxonomy" id="2590451"/>
    <lineage>
        <taxon>Bacteria</taxon>
        <taxon>Pseudomonadati</taxon>
        <taxon>Pseudomonadota</taxon>
        <taxon>Alphaproteobacteria</taxon>
        <taxon>Hyphomicrobiales</taxon>
        <taxon>Aurantimonadaceae</taxon>
        <taxon>Martelella</taxon>
    </lineage>
</organism>
<dbReference type="Gene3D" id="1.10.260.40">
    <property type="entry name" value="lambda repressor-like DNA-binding domains"/>
    <property type="match status" value="1"/>
</dbReference>
<dbReference type="PANTHER" id="PTHR30146:SF33">
    <property type="entry name" value="TRANSCRIPTIONAL REGULATOR"/>
    <property type="match status" value="1"/>
</dbReference>
<sequence>MSETDLNAHSFDQVVRVWRGSGNGPVSAKNGRPPDIKEVARLAGVSPVTVSRALRQPDIVSQKTRERILSVVRETGYASNPHAVALRSGRSTIVAAFVSNLLSQQYSQAVRACARVLEAEGYQLMVGQTSYSYAMEQTAIRSLIALRPAAVFFTGVIELEEHRQQLSELDIPVVESWAYPRDPLDMLVGISNTDGGRMAAEHLVEKGYRRLAYLGRSGGRGSLRLKGFQARAQELGADIVRTFSIDGIATIHDGRQACRRILDEPRDFDAVFCANDLLGTGMLLEARQRGVRVPDELAILSFGHNDLAGELTPRLTTISFDVDHLGGRAAELIIARLSGGENTSAPRECLDLQLHAGEST</sequence>
<evidence type="ECO:0000256" key="2">
    <source>
        <dbReference type="ARBA" id="ARBA00023125"/>
    </source>
</evidence>
<dbReference type="OrthoDB" id="7170131at2"/>
<dbReference type="SUPFAM" id="SSF53822">
    <property type="entry name" value="Periplasmic binding protein-like I"/>
    <property type="match status" value="1"/>
</dbReference>
<feature type="domain" description="HTH lacI-type" evidence="4">
    <location>
        <begin position="34"/>
        <end position="88"/>
    </location>
</feature>
<dbReference type="GO" id="GO:0003700">
    <property type="term" value="F:DNA-binding transcription factor activity"/>
    <property type="evidence" value="ECO:0007669"/>
    <property type="project" value="TreeGrafter"/>
</dbReference>
<dbReference type="PANTHER" id="PTHR30146">
    <property type="entry name" value="LACI-RELATED TRANSCRIPTIONAL REPRESSOR"/>
    <property type="match status" value="1"/>
</dbReference>
<reference evidence="5 6" key="1">
    <citation type="submission" date="2019-06" db="EMBL/GenBank/DDBJ databases">
        <authorList>
            <person name="Li M."/>
        </authorList>
    </citation>
    <scope>NUCLEOTIDE SEQUENCE [LARGE SCALE GENOMIC DNA]</scope>
    <source>
        <strain evidence="5 6">BGMRC2036</strain>
    </source>
</reference>
<keyword evidence="6" id="KW-1185">Reference proteome</keyword>
<dbReference type="InterPro" id="IPR010982">
    <property type="entry name" value="Lambda_DNA-bd_dom_sf"/>
</dbReference>
<evidence type="ECO:0000256" key="3">
    <source>
        <dbReference type="ARBA" id="ARBA00023163"/>
    </source>
</evidence>
<dbReference type="AlphaFoldDB" id="A0A506U519"/>
<dbReference type="Pfam" id="PF13377">
    <property type="entry name" value="Peripla_BP_3"/>
    <property type="match status" value="1"/>
</dbReference>
<evidence type="ECO:0000256" key="1">
    <source>
        <dbReference type="ARBA" id="ARBA00023015"/>
    </source>
</evidence>
<dbReference type="CDD" id="cd01392">
    <property type="entry name" value="HTH_LacI"/>
    <property type="match status" value="1"/>
</dbReference>
<dbReference type="Pfam" id="PF00356">
    <property type="entry name" value="LacI"/>
    <property type="match status" value="1"/>
</dbReference>
<protein>
    <submittedName>
        <fullName evidence="5">LacI family transcriptional regulator</fullName>
    </submittedName>
</protein>
<dbReference type="CDD" id="cd01575">
    <property type="entry name" value="PBP1_GntR"/>
    <property type="match status" value="1"/>
</dbReference>
<dbReference type="InterPro" id="IPR028082">
    <property type="entry name" value="Peripla_BP_I"/>
</dbReference>
<keyword evidence="2" id="KW-0238">DNA-binding</keyword>